<evidence type="ECO:0000259" key="7">
    <source>
        <dbReference type="Pfam" id="PF22725"/>
    </source>
</evidence>
<dbReference type="EMBL" id="KV453914">
    <property type="protein sequence ID" value="ODV77990.1"/>
    <property type="molecule type" value="Genomic_DNA"/>
</dbReference>
<dbReference type="Pfam" id="PF01408">
    <property type="entry name" value="GFO_IDH_MocA"/>
    <property type="match status" value="1"/>
</dbReference>
<keyword evidence="9" id="KW-1185">Reference proteome</keyword>
<evidence type="ECO:0000313" key="8">
    <source>
        <dbReference type="EMBL" id="ODV77990.1"/>
    </source>
</evidence>
<dbReference type="InterPro" id="IPR036291">
    <property type="entry name" value="NAD(P)-bd_dom_sf"/>
</dbReference>
<evidence type="ECO:0000256" key="1">
    <source>
        <dbReference type="ARBA" id="ARBA00010928"/>
    </source>
</evidence>
<dbReference type="Gene3D" id="3.40.50.720">
    <property type="entry name" value="NAD(P)-binding Rossmann-like Domain"/>
    <property type="match status" value="1"/>
</dbReference>
<dbReference type="SUPFAM" id="SSF51735">
    <property type="entry name" value="NAD(P)-binding Rossmann-fold domains"/>
    <property type="match status" value="1"/>
</dbReference>
<proteinExistence type="inferred from homology"/>
<evidence type="ECO:0000256" key="3">
    <source>
        <dbReference type="ARBA" id="ARBA00038984"/>
    </source>
</evidence>
<dbReference type="GO" id="GO:0047837">
    <property type="term" value="F:D-xylose 1-dehydrogenase (NADP+) activity"/>
    <property type="evidence" value="ECO:0007669"/>
    <property type="project" value="UniProtKB-EC"/>
</dbReference>
<dbReference type="Pfam" id="PF22725">
    <property type="entry name" value="GFO_IDH_MocA_C3"/>
    <property type="match status" value="1"/>
</dbReference>
<evidence type="ECO:0000256" key="2">
    <source>
        <dbReference type="ARBA" id="ARBA00023002"/>
    </source>
</evidence>
<name>A0A1E4SET4_9ASCO</name>
<comment type="catalytic activity">
    <reaction evidence="5">
        <text>D-xylose + NADP(+) = D-xylono-1,5-lactone + NADPH + H(+)</text>
        <dbReference type="Rhea" id="RHEA:22000"/>
        <dbReference type="ChEBI" id="CHEBI:15378"/>
        <dbReference type="ChEBI" id="CHEBI:15867"/>
        <dbReference type="ChEBI" id="CHEBI:53455"/>
        <dbReference type="ChEBI" id="CHEBI:57783"/>
        <dbReference type="ChEBI" id="CHEBI:58349"/>
        <dbReference type="EC" id="1.1.1.179"/>
    </reaction>
</comment>
<evidence type="ECO:0000256" key="4">
    <source>
        <dbReference type="ARBA" id="ARBA00042988"/>
    </source>
</evidence>
<dbReference type="GeneID" id="30984558"/>
<dbReference type="PANTHER" id="PTHR22604:SF105">
    <property type="entry name" value="TRANS-1,2-DIHYDROBENZENE-1,2-DIOL DEHYDROGENASE"/>
    <property type="match status" value="1"/>
</dbReference>
<dbReference type="STRING" id="984487.A0A1E4SET4"/>
<dbReference type="EC" id="1.1.1.179" evidence="3"/>
<dbReference type="SUPFAM" id="SSF55347">
    <property type="entry name" value="Glyceraldehyde-3-phosphate dehydrogenase-like, C-terminal domain"/>
    <property type="match status" value="1"/>
</dbReference>
<evidence type="ECO:0000313" key="9">
    <source>
        <dbReference type="Proteomes" id="UP000094285"/>
    </source>
</evidence>
<feature type="domain" description="Gfo/Idh/MocA-like oxidoreductase N-terminal" evidence="6">
    <location>
        <begin position="2"/>
        <end position="131"/>
    </location>
</feature>
<feature type="domain" description="GFO/IDH/MocA-like oxidoreductase" evidence="7">
    <location>
        <begin position="147"/>
        <end position="275"/>
    </location>
</feature>
<dbReference type="InterPro" id="IPR000683">
    <property type="entry name" value="Gfo/Idh/MocA-like_OxRdtase_N"/>
</dbReference>
<organism evidence="8 9">
    <name type="scientific">Suhomyces tanzawaensis NRRL Y-17324</name>
    <dbReference type="NCBI Taxonomy" id="984487"/>
    <lineage>
        <taxon>Eukaryota</taxon>
        <taxon>Fungi</taxon>
        <taxon>Dikarya</taxon>
        <taxon>Ascomycota</taxon>
        <taxon>Saccharomycotina</taxon>
        <taxon>Pichiomycetes</taxon>
        <taxon>Debaryomycetaceae</taxon>
        <taxon>Suhomyces</taxon>
    </lineage>
</organism>
<dbReference type="AlphaFoldDB" id="A0A1E4SET4"/>
<accession>A0A1E4SET4</accession>
<evidence type="ECO:0000256" key="5">
    <source>
        <dbReference type="ARBA" id="ARBA00049233"/>
    </source>
</evidence>
<dbReference type="Gene3D" id="3.30.360.10">
    <property type="entry name" value="Dihydrodipicolinate Reductase, domain 2"/>
    <property type="match status" value="1"/>
</dbReference>
<evidence type="ECO:0000259" key="6">
    <source>
        <dbReference type="Pfam" id="PF01408"/>
    </source>
</evidence>
<sequence>MVNWGIVGAGGISSRFVADLKVLIANPAGPNKIKHTIGAVASTQIEKAEKFINEFIGDGYGTKAVGYDEVINDPSIDVLYIGLPHTLHAPFVVRAIEEGKKNILCEKPITINARELEDILAAAKKHNVFFMEAMWSRYFPTFLELQKKLYDDKVIGDIKKVQCTFNTDSKEFPITPEHRAANKKLGGGALLDIGIYPITYARTFLDPSADPTKDWSISSELIMESLTGNKADEVDFVASAIFNDKTRKQQASISASFHTESDGNIVSIEGTLGRAYVKAIGDTPSPQGYKIVLKDGSVIEKDFFADLNGGEGFWYEAVEVGEVLAKGGKQSELMSWDESRKIMWVLDTIRKQNDFFYEQDQ</sequence>
<gene>
    <name evidence="8" type="ORF">CANTADRAFT_55223</name>
</gene>
<reference evidence="9" key="1">
    <citation type="submission" date="2016-05" db="EMBL/GenBank/DDBJ databases">
        <title>Comparative genomics of biotechnologically important yeasts.</title>
        <authorList>
            <consortium name="DOE Joint Genome Institute"/>
            <person name="Riley R."/>
            <person name="Haridas S."/>
            <person name="Wolfe K.H."/>
            <person name="Lopes M.R."/>
            <person name="Hittinger C.T."/>
            <person name="Goker M."/>
            <person name="Salamov A."/>
            <person name="Wisecaver J."/>
            <person name="Long T.M."/>
            <person name="Aerts A.L."/>
            <person name="Barry K."/>
            <person name="Choi C."/>
            <person name="Clum A."/>
            <person name="Coughlan A.Y."/>
            <person name="Deshpande S."/>
            <person name="Douglass A.P."/>
            <person name="Hanson S.J."/>
            <person name="Klenk H.-P."/>
            <person name="Labutti K."/>
            <person name="Lapidus A."/>
            <person name="Lindquist E."/>
            <person name="Lipzen A."/>
            <person name="Meier-Kolthoff J.P."/>
            <person name="Ohm R.A."/>
            <person name="Otillar R.P."/>
            <person name="Pangilinan J."/>
            <person name="Peng Y."/>
            <person name="Rokas A."/>
            <person name="Rosa C.A."/>
            <person name="Scheuner C."/>
            <person name="Sibirny A.A."/>
            <person name="Slot J.C."/>
            <person name="Stielow J.B."/>
            <person name="Sun H."/>
            <person name="Kurtzman C.P."/>
            <person name="Blackwell M."/>
            <person name="Grigoriev I.V."/>
            <person name="Jeffries T.W."/>
        </authorList>
    </citation>
    <scope>NUCLEOTIDE SEQUENCE [LARGE SCALE GENOMIC DNA]</scope>
    <source>
        <strain evidence="9">NRRL Y-17324</strain>
    </source>
</reference>
<protein>
    <recommendedName>
        <fullName evidence="3">D-xylose 1-dehydrogenase (NADP(+), D-xylono-1,5-lactone-forming)</fullName>
        <ecNumber evidence="3">1.1.1.179</ecNumber>
    </recommendedName>
    <alternativeName>
        <fullName evidence="4">D-xylose-NADP dehydrogenase</fullName>
    </alternativeName>
</protein>
<keyword evidence="2" id="KW-0560">Oxidoreductase</keyword>
<dbReference type="InterPro" id="IPR055170">
    <property type="entry name" value="GFO_IDH_MocA-like_dom"/>
</dbReference>
<dbReference type="OrthoDB" id="2129491at2759"/>
<comment type="similarity">
    <text evidence="1">Belongs to the Gfo/Idh/MocA family.</text>
</comment>
<dbReference type="InterPro" id="IPR050984">
    <property type="entry name" value="Gfo/Idh/MocA_domain"/>
</dbReference>
<dbReference type="PANTHER" id="PTHR22604">
    <property type="entry name" value="OXIDOREDUCTASES"/>
    <property type="match status" value="1"/>
</dbReference>
<dbReference type="RefSeq" id="XP_020063112.1">
    <property type="nucleotide sequence ID" value="XM_020210422.1"/>
</dbReference>
<dbReference type="GO" id="GO:0000166">
    <property type="term" value="F:nucleotide binding"/>
    <property type="evidence" value="ECO:0007669"/>
    <property type="project" value="InterPro"/>
</dbReference>
<dbReference type="Proteomes" id="UP000094285">
    <property type="component" value="Unassembled WGS sequence"/>
</dbReference>